<keyword evidence="2" id="KW-1185">Reference proteome</keyword>
<gene>
    <name evidence="1" type="ORF">INT48_002627</name>
</gene>
<evidence type="ECO:0000313" key="1">
    <source>
        <dbReference type="EMBL" id="KAG2238060.1"/>
    </source>
</evidence>
<organism evidence="1 2">
    <name type="scientific">Thamnidium elegans</name>
    <dbReference type="NCBI Taxonomy" id="101142"/>
    <lineage>
        <taxon>Eukaryota</taxon>
        <taxon>Fungi</taxon>
        <taxon>Fungi incertae sedis</taxon>
        <taxon>Mucoromycota</taxon>
        <taxon>Mucoromycotina</taxon>
        <taxon>Mucoromycetes</taxon>
        <taxon>Mucorales</taxon>
        <taxon>Mucorineae</taxon>
        <taxon>Mucoraceae</taxon>
        <taxon>Thamnidium</taxon>
    </lineage>
</organism>
<dbReference type="Proteomes" id="UP000613177">
    <property type="component" value="Unassembled WGS sequence"/>
</dbReference>
<dbReference type="AlphaFoldDB" id="A0A8H7SX88"/>
<accession>A0A8H7SX88</accession>
<comment type="caution">
    <text evidence="1">The sequence shown here is derived from an EMBL/GenBank/DDBJ whole genome shotgun (WGS) entry which is preliminary data.</text>
</comment>
<evidence type="ECO:0000313" key="2">
    <source>
        <dbReference type="Proteomes" id="UP000613177"/>
    </source>
</evidence>
<protein>
    <submittedName>
        <fullName evidence="1">Uncharacterized protein</fullName>
    </submittedName>
</protein>
<reference evidence="1" key="1">
    <citation type="submission" date="2021-01" db="EMBL/GenBank/DDBJ databases">
        <title>Metabolic potential, ecology and presence of endohyphal bacteria is reflected in genomic diversity of Mucoromycotina.</title>
        <authorList>
            <person name="Muszewska A."/>
            <person name="Okrasinska A."/>
            <person name="Steczkiewicz K."/>
            <person name="Drgas O."/>
            <person name="Orlowska M."/>
            <person name="Perlinska-Lenart U."/>
            <person name="Aleksandrzak-Piekarczyk T."/>
            <person name="Szatraj K."/>
            <person name="Zielenkiewicz U."/>
            <person name="Pilsyk S."/>
            <person name="Malc E."/>
            <person name="Mieczkowski P."/>
            <person name="Kruszewska J.S."/>
            <person name="Biernat P."/>
            <person name="Pawlowska J."/>
        </authorList>
    </citation>
    <scope>NUCLEOTIDE SEQUENCE</scope>
    <source>
        <strain evidence="1">WA0000018081</strain>
    </source>
</reference>
<proteinExistence type="predicted"/>
<sequence>MNSSILSQVARTTLSAKKPAIRSFSTVSAKYFYSEEPKAHHQVAPLTDSTVYTPQGEAQATTTTESIIFSPTVNHVFDD</sequence>
<name>A0A8H7SX88_9FUNG</name>
<dbReference type="EMBL" id="JAEPRE010000001">
    <property type="protein sequence ID" value="KAG2238060.1"/>
    <property type="molecule type" value="Genomic_DNA"/>
</dbReference>